<comment type="caution">
    <text evidence="4">Lacks conserved residue(s) required for the propagation of feature annotation.</text>
</comment>
<accession>F2NY96</accession>
<dbReference type="InterPro" id="IPR003697">
    <property type="entry name" value="Maf-like"/>
</dbReference>
<dbReference type="PANTHER" id="PTHR43213">
    <property type="entry name" value="BIFUNCTIONAL DTTP/UTP PYROPHOSPHATASE/METHYLTRANSFERASE PROTEIN-RELATED"/>
    <property type="match status" value="1"/>
</dbReference>
<dbReference type="AlphaFoldDB" id="F2NY96"/>
<dbReference type="RefSeq" id="WP_013701404.1">
    <property type="nucleotide sequence ID" value="NC_015385.1"/>
</dbReference>
<proteinExistence type="inferred from homology"/>
<comment type="cofactor">
    <cofactor evidence="1 4">
        <name>a divalent metal cation</name>
        <dbReference type="ChEBI" id="CHEBI:60240"/>
    </cofactor>
</comment>
<comment type="catalytic activity">
    <reaction evidence="4">
        <text>UTP + H2O = UMP + diphosphate + H(+)</text>
        <dbReference type="Rhea" id="RHEA:29395"/>
        <dbReference type="ChEBI" id="CHEBI:15377"/>
        <dbReference type="ChEBI" id="CHEBI:15378"/>
        <dbReference type="ChEBI" id="CHEBI:33019"/>
        <dbReference type="ChEBI" id="CHEBI:46398"/>
        <dbReference type="ChEBI" id="CHEBI:57865"/>
        <dbReference type="EC" id="3.6.1.9"/>
    </reaction>
</comment>
<feature type="site" description="Important for substrate specificity" evidence="4">
    <location>
        <position position="74"/>
    </location>
</feature>
<evidence type="ECO:0000256" key="1">
    <source>
        <dbReference type="ARBA" id="ARBA00001968"/>
    </source>
</evidence>
<keyword evidence="4" id="KW-0963">Cytoplasm</keyword>
<evidence type="ECO:0000256" key="4">
    <source>
        <dbReference type="HAMAP-Rule" id="MF_00528"/>
    </source>
</evidence>
<dbReference type="Pfam" id="PF02545">
    <property type="entry name" value="Maf"/>
    <property type="match status" value="1"/>
</dbReference>
<evidence type="ECO:0000313" key="6">
    <source>
        <dbReference type="Proteomes" id="UP000006852"/>
    </source>
</evidence>
<dbReference type="CDD" id="cd00555">
    <property type="entry name" value="Maf"/>
    <property type="match status" value="1"/>
</dbReference>
<dbReference type="InterPro" id="IPR029001">
    <property type="entry name" value="ITPase-like_fam"/>
</dbReference>
<dbReference type="EMBL" id="CP002631">
    <property type="protein sequence ID" value="AEB14117.1"/>
    <property type="molecule type" value="Genomic_DNA"/>
</dbReference>
<keyword evidence="6" id="KW-1185">Reference proteome</keyword>
<dbReference type="Gene3D" id="3.90.950.10">
    <property type="match status" value="1"/>
</dbReference>
<evidence type="ECO:0000256" key="3">
    <source>
        <dbReference type="ARBA" id="ARBA00023080"/>
    </source>
</evidence>
<feature type="active site" description="Proton acceptor" evidence="4">
    <location>
        <position position="73"/>
    </location>
</feature>
<evidence type="ECO:0000256" key="2">
    <source>
        <dbReference type="ARBA" id="ARBA00022801"/>
    </source>
</evidence>
<comment type="similarity">
    <text evidence="4">Belongs to the Maf family. YhdE subfamily.</text>
</comment>
<dbReference type="eggNOG" id="COG0424">
    <property type="taxonomic scope" value="Bacteria"/>
</dbReference>
<dbReference type="EC" id="3.6.1.9" evidence="4"/>
<dbReference type="GO" id="GO:0036221">
    <property type="term" value="F:UTP diphosphatase activity"/>
    <property type="evidence" value="ECO:0007669"/>
    <property type="project" value="RHEA"/>
</dbReference>
<dbReference type="HOGENOM" id="CLU_040416_2_0_12"/>
<feature type="site" description="Important for substrate specificity" evidence="4">
    <location>
        <position position="12"/>
    </location>
</feature>
<dbReference type="OrthoDB" id="9807767at2"/>
<sequence length="196" mass="21831">MEPIILASSSPRRQKILKFLNIPFIVNPANIDETIPADIKPEEAAEFLAARKIDAVARKIPAENEIGWILAADTIILHKNKIFGKPKNQDEAREFLNSLQGTTHKVITGIALFNGTAHYMATRTSVNKVTFAAMSEAEIESYLETSEWHGAAGAYRIQGKASCFIKKIEGTESSVMGLPIFELYDMLKEQNYKFTV</sequence>
<dbReference type="GO" id="GO:0005737">
    <property type="term" value="C:cytoplasm"/>
    <property type="evidence" value="ECO:0007669"/>
    <property type="project" value="UniProtKB-SubCell"/>
</dbReference>
<protein>
    <recommendedName>
        <fullName evidence="4">dTTP/UTP pyrophosphatase</fullName>
        <shortName evidence="4">dTTPase/UTPase</shortName>
        <ecNumber evidence="4">3.6.1.9</ecNumber>
    </recommendedName>
    <alternativeName>
        <fullName evidence="4">Nucleoside triphosphate pyrophosphatase</fullName>
    </alternativeName>
    <alternativeName>
        <fullName evidence="4">Nucleotide pyrophosphatase</fullName>
        <shortName evidence="4">Nucleotide PPase</shortName>
    </alternativeName>
</protein>
<comment type="function">
    <text evidence="4">Nucleoside triphosphate pyrophosphatase that hydrolyzes dTTP and UTP. May have a dual role in cell division arrest and in preventing the incorporation of modified nucleotides into cellular nucleic acids.</text>
</comment>
<reference evidence="6" key="2">
    <citation type="submission" date="2011-04" db="EMBL/GenBank/DDBJ databases">
        <title>The complete genome of chromosome of Treponema succinifaciens DSM 2489.</title>
        <authorList>
            <person name="Lucas S."/>
            <person name="Copeland A."/>
            <person name="Lapidus A."/>
            <person name="Bruce D."/>
            <person name="Goodwin L."/>
            <person name="Pitluck S."/>
            <person name="Peters L."/>
            <person name="Kyrpides N."/>
            <person name="Mavromatis K."/>
            <person name="Ivanova N."/>
            <person name="Ovchinnikova G."/>
            <person name="Teshima H."/>
            <person name="Detter J.C."/>
            <person name="Tapia R."/>
            <person name="Han C."/>
            <person name="Land M."/>
            <person name="Hauser L."/>
            <person name="Markowitz V."/>
            <person name="Cheng J.-F."/>
            <person name="Hugenholtz P."/>
            <person name="Woyke T."/>
            <person name="Wu D."/>
            <person name="Gronow S."/>
            <person name="Wellnitz S."/>
            <person name="Brambilla E."/>
            <person name="Klenk H.-P."/>
            <person name="Eisen J.A."/>
        </authorList>
    </citation>
    <scope>NUCLEOTIDE SEQUENCE [LARGE SCALE GENOMIC DNA]</scope>
    <source>
        <strain evidence="6">ATCC 33096 / DSM 2489 / 6091</strain>
    </source>
</reference>
<dbReference type="HAMAP" id="MF_00528">
    <property type="entry name" value="Maf"/>
    <property type="match status" value="1"/>
</dbReference>
<dbReference type="GO" id="GO:0036218">
    <property type="term" value="F:dTTP diphosphatase activity"/>
    <property type="evidence" value="ECO:0007669"/>
    <property type="project" value="RHEA"/>
</dbReference>
<dbReference type="GeneID" id="302998369"/>
<dbReference type="STRING" id="869209.Tresu_1209"/>
<gene>
    <name evidence="5" type="ordered locus">Tresu_1209</name>
</gene>
<feature type="site" description="Important for substrate specificity" evidence="4">
    <location>
        <position position="158"/>
    </location>
</feature>
<dbReference type="SUPFAM" id="SSF52972">
    <property type="entry name" value="ITPase-like"/>
    <property type="match status" value="1"/>
</dbReference>
<name>F2NY96_TRES6</name>
<keyword evidence="2 4" id="KW-0378">Hydrolase</keyword>
<dbReference type="Proteomes" id="UP000006852">
    <property type="component" value="Chromosome"/>
</dbReference>
<dbReference type="KEGG" id="tsu:Tresu_1209"/>
<keyword evidence="3 4" id="KW-0546">Nucleotide metabolism</keyword>
<organism evidence="5 6">
    <name type="scientific">Treponema succinifaciens (strain ATCC 33096 / DSM 2489 / 6091)</name>
    <dbReference type="NCBI Taxonomy" id="869209"/>
    <lineage>
        <taxon>Bacteria</taxon>
        <taxon>Pseudomonadati</taxon>
        <taxon>Spirochaetota</taxon>
        <taxon>Spirochaetia</taxon>
        <taxon>Spirochaetales</taxon>
        <taxon>Treponemataceae</taxon>
        <taxon>Treponema</taxon>
    </lineage>
</organism>
<evidence type="ECO:0000313" key="5">
    <source>
        <dbReference type="EMBL" id="AEB14117.1"/>
    </source>
</evidence>
<comment type="catalytic activity">
    <reaction evidence="4">
        <text>dTTP + H2O = dTMP + diphosphate + H(+)</text>
        <dbReference type="Rhea" id="RHEA:28534"/>
        <dbReference type="ChEBI" id="CHEBI:15377"/>
        <dbReference type="ChEBI" id="CHEBI:15378"/>
        <dbReference type="ChEBI" id="CHEBI:33019"/>
        <dbReference type="ChEBI" id="CHEBI:37568"/>
        <dbReference type="ChEBI" id="CHEBI:63528"/>
        <dbReference type="EC" id="3.6.1.9"/>
    </reaction>
</comment>
<dbReference type="PIRSF" id="PIRSF006305">
    <property type="entry name" value="Maf"/>
    <property type="match status" value="1"/>
</dbReference>
<dbReference type="PANTHER" id="PTHR43213:SF5">
    <property type="entry name" value="BIFUNCTIONAL DTTP_UTP PYROPHOSPHATASE_METHYLTRANSFERASE PROTEIN-RELATED"/>
    <property type="match status" value="1"/>
</dbReference>
<dbReference type="GO" id="GO:0009117">
    <property type="term" value="P:nucleotide metabolic process"/>
    <property type="evidence" value="ECO:0007669"/>
    <property type="project" value="UniProtKB-KW"/>
</dbReference>
<reference evidence="5 6" key="1">
    <citation type="journal article" date="2011" name="Stand. Genomic Sci.">
        <title>Complete genome sequence of Treponema succinifaciens type strain (6091).</title>
        <authorList>
            <person name="Han C."/>
            <person name="Gronow S."/>
            <person name="Teshima H."/>
            <person name="Lapidus A."/>
            <person name="Nolan M."/>
            <person name="Lucas S."/>
            <person name="Hammon N."/>
            <person name="Deshpande S."/>
            <person name="Cheng J.F."/>
            <person name="Zeytun A."/>
            <person name="Tapia R."/>
            <person name="Goodwin L."/>
            <person name="Pitluck S."/>
            <person name="Liolios K."/>
            <person name="Pagani I."/>
            <person name="Ivanova N."/>
            <person name="Mavromatis K."/>
            <person name="Mikhailova N."/>
            <person name="Huntemann M."/>
            <person name="Pati A."/>
            <person name="Chen A."/>
            <person name="Palaniappan K."/>
            <person name="Land M."/>
            <person name="Hauser L."/>
            <person name="Brambilla E.M."/>
            <person name="Rohde M."/>
            <person name="Goker M."/>
            <person name="Woyke T."/>
            <person name="Bristow J."/>
            <person name="Eisen J.A."/>
            <person name="Markowitz V."/>
            <person name="Hugenholtz P."/>
            <person name="Kyrpides N.C."/>
            <person name="Klenk H.P."/>
            <person name="Detter J.C."/>
        </authorList>
    </citation>
    <scope>NUCLEOTIDE SEQUENCE [LARGE SCALE GENOMIC DNA]</scope>
    <source>
        <strain evidence="6">ATCC 33096 / DSM 2489 / 6091</strain>
    </source>
</reference>
<dbReference type="NCBIfam" id="TIGR00172">
    <property type="entry name" value="maf"/>
    <property type="match status" value="1"/>
</dbReference>
<comment type="subcellular location">
    <subcellularLocation>
        <location evidence="4">Cytoplasm</location>
    </subcellularLocation>
</comment>